<dbReference type="STRING" id="314283.MED297_02850"/>
<dbReference type="CDD" id="cd04301">
    <property type="entry name" value="NAT_SF"/>
    <property type="match status" value="1"/>
</dbReference>
<dbReference type="SUPFAM" id="SSF55729">
    <property type="entry name" value="Acyl-CoA N-acyltransferases (Nat)"/>
    <property type="match status" value="1"/>
</dbReference>
<dbReference type="GO" id="GO:0005737">
    <property type="term" value="C:cytoplasm"/>
    <property type="evidence" value="ECO:0007669"/>
    <property type="project" value="TreeGrafter"/>
</dbReference>
<protein>
    <submittedName>
        <fullName evidence="2">Ribosomal-protein-serine acetyltransferase</fullName>
    </submittedName>
</protein>
<accession>A4BGW2</accession>
<proteinExistence type="predicted"/>
<dbReference type="PROSITE" id="PS51186">
    <property type="entry name" value="GNAT"/>
    <property type="match status" value="1"/>
</dbReference>
<dbReference type="InterPro" id="IPR016181">
    <property type="entry name" value="Acyl_CoA_acyltransferase"/>
</dbReference>
<evidence type="ECO:0000313" key="2">
    <source>
        <dbReference type="EMBL" id="EAR08608.1"/>
    </source>
</evidence>
<evidence type="ECO:0000313" key="3">
    <source>
        <dbReference type="Proteomes" id="UP000005953"/>
    </source>
</evidence>
<dbReference type="InterPro" id="IPR051908">
    <property type="entry name" value="Ribosomal_N-acetyltransferase"/>
</dbReference>
<dbReference type="PANTHER" id="PTHR43441">
    <property type="entry name" value="RIBOSOMAL-PROTEIN-SERINE ACETYLTRANSFERASE"/>
    <property type="match status" value="1"/>
</dbReference>
<dbReference type="HOGENOM" id="CLU_013985_3_0_6"/>
<name>A4BGW2_9GAMM</name>
<dbReference type="Gene3D" id="3.40.630.30">
    <property type="match status" value="1"/>
</dbReference>
<dbReference type="Pfam" id="PF13302">
    <property type="entry name" value="Acetyltransf_3"/>
    <property type="match status" value="1"/>
</dbReference>
<dbReference type="RefSeq" id="WP_008047200.1">
    <property type="nucleotide sequence ID" value="NZ_CH724153.1"/>
</dbReference>
<organism evidence="2 3">
    <name type="scientific">Reinekea blandensis MED297</name>
    <dbReference type="NCBI Taxonomy" id="314283"/>
    <lineage>
        <taxon>Bacteria</taxon>
        <taxon>Pseudomonadati</taxon>
        <taxon>Pseudomonadota</taxon>
        <taxon>Gammaproteobacteria</taxon>
        <taxon>Oceanospirillales</taxon>
        <taxon>Saccharospirillaceae</taxon>
        <taxon>Reinekea</taxon>
    </lineage>
</organism>
<sequence length="176" mass="20236">MFTIEVTERLSLELISYQRSQSLFELVDRDRRYLRQWLVWPEFIQSEADYSAFIKRSLIEYANEESLIFTILMDQTPVGTAGFVELNKNLEKAEVGYWLAESAQGQGIATQVVQALVQIGFDRLGLFKIEASVAVENFKSQRVCERAGMTLEGIMANAERINNRLLSHKKYALMRS</sequence>
<reference evidence="2 3" key="1">
    <citation type="submission" date="2006-02" db="EMBL/GenBank/DDBJ databases">
        <authorList>
            <person name="Pinhassi J."/>
            <person name="Pedros-Alio C."/>
            <person name="Ferriera S."/>
            <person name="Johnson J."/>
            <person name="Kravitz S."/>
            <person name="Halpern A."/>
            <person name="Remington K."/>
            <person name="Beeson K."/>
            <person name="Tran B."/>
            <person name="Rogers Y.-H."/>
            <person name="Friedman R."/>
            <person name="Venter J.C."/>
        </authorList>
    </citation>
    <scope>NUCLEOTIDE SEQUENCE [LARGE SCALE GENOMIC DNA]</scope>
    <source>
        <strain evidence="2 3">MED297</strain>
    </source>
</reference>
<gene>
    <name evidence="2" type="ORF">MED297_02850</name>
</gene>
<evidence type="ECO:0000259" key="1">
    <source>
        <dbReference type="PROSITE" id="PS51186"/>
    </source>
</evidence>
<dbReference type="PANTHER" id="PTHR43441:SF11">
    <property type="entry name" value="RIBOSOMAL-PROTEIN-SERINE ACETYLTRANSFERASE"/>
    <property type="match status" value="1"/>
</dbReference>
<dbReference type="InterPro" id="IPR000182">
    <property type="entry name" value="GNAT_dom"/>
</dbReference>
<dbReference type="EMBL" id="AAOE01000018">
    <property type="protein sequence ID" value="EAR08608.1"/>
    <property type="molecule type" value="Genomic_DNA"/>
</dbReference>
<dbReference type="Proteomes" id="UP000005953">
    <property type="component" value="Unassembled WGS sequence"/>
</dbReference>
<feature type="domain" description="N-acetyltransferase" evidence="1">
    <location>
        <begin position="10"/>
        <end position="171"/>
    </location>
</feature>
<dbReference type="AlphaFoldDB" id="A4BGW2"/>
<comment type="caution">
    <text evidence="2">The sequence shown here is derived from an EMBL/GenBank/DDBJ whole genome shotgun (WGS) entry which is preliminary data.</text>
</comment>
<keyword evidence="3" id="KW-1185">Reference proteome</keyword>
<keyword evidence="2" id="KW-0808">Transferase</keyword>
<dbReference type="OrthoDB" id="9784707at2"/>
<dbReference type="GO" id="GO:1990189">
    <property type="term" value="F:protein N-terminal-serine acetyltransferase activity"/>
    <property type="evidence" value="ECO:0007669"/>
    <property type="project" value="TreeGrafter"/>
</dbReference>
<dbReference type="GO" id="GO:0008999">
    <property type="term" value="F:protein-N-terminal-alanine acetyltransferase activity"/>
    <property type="evidence" value="ECO:0007669"/>
    <property type="project" value="TreeGrafter"/>
</dbReference>